<feature type="repeat" description="ANK" evidence="3">
    <location>
        <begin position="980"/>
        <end position="1012"/>
    </location>
</feature>
<name>A0ABZ2WSX4_9HYPO</name>
<evidence type="ECO:0000256" key="1">
    <source>
        <dbReference type="ARBA" id="ARBA00022737"/>
    </source>
</evidence>
<dbReference type="SUPFAM" id="SSF48403">
    <property type="entry name" value="Ankyrin repeat"/>
    <property type="match status" value="2"/>
</dbReference>
<protein>
    <recommendedName>
        <fullName evidence="6">Ankyrin</fullName>
    </recommendedName>
</protein>
<proteinExistence type="predicted"/>
<dbReference type="Pfam" id="PF12796">
    <property type="entry name" value="Ank_2"/>
    <property type="match status" value="2"/>
</dbReference>
<dbReference type="InterPro" id="IPR036770">
    <property type="entry name" value="Ankyrin_rpt-contain_sf"/>
</dbReference>
<keyword evidence="5" id="KW-1185">Reference proteome</keyword>
<sequence length="1639" mass="181273">MSPTPMLKTIRSLKDSTFEACAAISAHLKASASAPASSEIEFKAGRNDLKPVVVELRLLGGALHSLESLITELSDIDTSADSTLGITPSASGSVSENDLEREWALIDGCEILVTALKSFHAYATLDGVKAARSSLLDIRSKLAFVLGSSESIEDISLQFSILGSNSIPQLMVQKNDDTETVESPAHMRYGDEYEDPSPEDVSGWLTVLNSPENEREPAEYSQETALVQSRRITEPVYRVAATRWPEYAEKYWAKLRPQVCSLFHIQKSYRFVQWALEYARETYPRTLGSLALSPRLLLELTDALCDGSVSSLHIAAALGLPSLCRDLLSMGADVNQSSLIGTPLYCALMGGKVFATRTEPESWTTLLVGGDSNVDQAATVLLFLDKGADCTYQYSWKNVTEEVSLAGLAFWTAMISKHEAIFTRIVKGGAILDRAFRQLLQKETLVRRGMLHRSRFARLLTYVYDLTLLDIEREGQEYHELQDLVSKAMRHSNVKFAPMVDGKIETLSDDNFAEVTRTAVLDFNVKLVERLTKDPRFDPNLPYDGRSGTILHMATEGAQLDIMDILIRAGADVRARDSHGRTPLMVIEEVGPLAKLISDHDAPTYDTDNGGRNIWHLLAATNDVELLEFLWDRDPHKLSNLDAVCQDGHTPLRAAFAYVKNLEALPKGSKAIVPSAAKFLLEKCQGNLRAEGNEQLARWAVEWSNLTLLQQIFQIIPEANVEDESLLRSLNMSAHPKLISLVLSKSGPSRPFPDGTTAAETVITNVKLLKGSSGFSKPTAHPSCFPAITRAAYLELLTPEVLRSRDSHGRGIWARFCDDVLQLLSGPSAEHPSNLYFLATFMRMAISCLVRQARMLIDRGADASLAPPNSMSPYIMTVKEGYVVVLEAIVERAPVDFDWLCSHDYQEDSDTYNALQLAAVGGHRDVLTTLLEATPLINKINTTSPRHGSSPAHLAAKSGSLDCVKVLIRFGANFHAKDLSGRTPLFLAIISGNRELIDYLKEHLLDPDNGQDLGISLLGPVSPDHRLDSEMIDVPSDEPHESEDLEPRRLGAMIADAIDHYQLNRDALFGSFLDHASKKDIESAIMPCGGCTLLSYTAAKGRIRPMLELLDLGFKGFVAGCEEHWPDGYNALVNGCLNLQSLMAYDIFISAEKVYSFFKKCLDAYLQEGRLWFHLKISPIFALFDFTQTTGKASIEHQTHVLEIFLDHLTEHAAEYWALMERSGIPNLHDFSKEENIAKRVLHFATNLRSQPNTEANRLLDTTVLHGLVRSFVRENITARSYEPYINAANLLLDSGMDINAQDRSLTTPLHLAVDYGILPLVDFLLEAGANPNVVNAEGMSPLTMSVHSGPLDVTRSLLGHGADPAIFTGVTIADIEGELETIHELLEMGLDPYGSVPGLPSTLASLISWSPGARSYALNGNFDFYRVLEREPSFLCTDFGEGLSFSPIGLKAVVKRLPQECRADFVNFEQHVGLSLGCIAILGDKSEYLDLLLDAGLDIEREWQDKGTVLMFAASLGAFRCFKTLVRYGARLLYLGTGRRGEVVVKSVVEEARRYPKLLQWLFVDRHYETKCLTAVEHSGPFAATKPWSGPHKAAYSFAGYGEEYPRLRSESMIDYLCRAARVRRDLRGKTLPVTLVD</sequence>
<evidence type="ECO:0000256" key="2">
    <source>
        <dbReference type="ARBA" id="ARBA00023043"/>
    </source>
</evidence>
<evidence type="ECO:0000313" key="5">
    <source>
        <dbReference type="Proteomes" id="UP001489902"/>
    </source>
</evidence>
<feature type="repeat" description="ANK" evidence="3">
    <location>
        <begin position="1305"/>
        <end position="1337"/>
    </location>
</feature>
<feature type="repeat" description="ANK" evidence="3">
    <location>
        <begin position="307"/>
        <end position="339"/>
    </location>
</feature>
<dbReference type="InterPro" id="IPR002110">
    <property type="entry name" value="Ankyrin_rpt"/>
</dbReference>
<evidence type="ECO:0000256" key="3">
    <source>
        <dbReference type="PROSITE-ProRule" id="PRU00023"/>
    </source>
</evidence>
<reference evidence="4 5" key="1">
    <citation type="submission" date="2024-04" db="EMBL/GenBank/DDBJ databases">
        <title>Complete genome sequence of Fusarium acuminatum.</title>
        <authorList>
            <person name="Lan B."/>
        </authorList>
    </citation>
    <scope>NUCLEOTIDE SEQUENCE [LARGE SCALE GENOMIC DNA]</scope>
    <source>
        <strain evidence="4">1A</strain>
    </source>
</reference>
<keyword evidence="2 3" id="KW-0040">ANK repeat</keyword>
<dbReference type="Gene3D" id="1.25.40.20">
    <property type="entry name" value="Ankyrin repeat-containing domain"/>
    <property type="match status" value="6"/>
</dbReference>
<feature type="repeat" description="ANK" evidence="3">
    <location>
        <begin position="546"/>
        <end position="578"/>
    </location>
</feature>
<dbReference type="PANTHER" id="PTHR24198">
    <property type="entry name" value="ANKYRIN REPEAT AND PROTEIN KINASE DOMAIN-CONTAINING PROTEIN"/>
    <property type="match status" value="1"/>
</dbReference>
<keyword evidence="1" id="KW-0677">Repeat</keyword>
<dbReference type="Proteomes" id="UP001489902">
    <property type="component" value="Chromosome 2"/>
</dbReference>
<dbReference type="SMART" id="SM00248">
    <property type="entry name" value="ANK"/>
    <property type="match status" value="14"/>
</dbReference>
<evidence type="ECO:0008006" key="6">
    <source>
        <dbReference type="Google" id="ProtNLM"/>
    </source>
</evidence>
<accession>A0ABZ2WSX4</accession>
<feature type="repeat" description="ANK" evidence="3">
    <location>
        <begin position="1338"/>
        <end position="1370"/>
    </location>
</feature>
<dbReference type="Pfam" id="PF00023">
    <property type="entry name" value="Ank"/>
    <property type="match status" value="1"/>
</dbReference>
<dbReference type="PROSITE" id="PS50088">
    <property type="entry name" value="ANK_REPEAT"/>
    <property type="match status" value="6"/>
</dbReference>
<dbReference type="PROSITE" id="PS50297">
    <property type="entry name" value="ANK_REP_REGION"/>
    <property type="match status" value="5"/>
</dbReference>
<evidence type="ECO:0000313" key="4">
    <source>
        <dbReference type="EMBL" id="WZH42884.1"/>
    </source>
</evidence>
<feature type="repeat" description="ANK" evidence="3">
    <location>
        <begin position="947"/>
        <end position="979"/>
    </location>
</feature>
<gene>
    <name evidence="4" type="ORF">QYS62_003880</name>
</gene>
<organism evidence="4 5">
    <name type="scientific">Fusarium acuminatum</name>
    <dbReference type="NCBI Taxonomy" id="5515"/>
    <lineage>
        <taxon>Eukaryota</taxon>
        <taxon>Fungi</taxon>
        <taxon>Dikarya</taxon>
        <taxon>Ascomycota</taxon>
        <taxon>Pezizomycotina</taxon>
        <taxon>Sordariomycetes</taxon>
        <taxon>Hypocreomycetidae</taxon>
        <taxon>Hypocreales</taxon>
        <taxon>Nectriaceae</taxon>
        <taxon>Fusarium</taxon>
        <taxon>Fusarium tricinctum species complex</taxon>
    </lineage>
</organism>
<dbReference type="EMBL" id="CP151261">
    <property type="protein sequence ID" value="WZH42884.1"/>
    <property type="molecule type" value="Genomic_DNA"/>
</dbReference>
<dbReference type="PANTHER" id="PTHR24198:SF165">
    <property type="entry name" value="ANKYRIN REPEAT-CONTAINING PROTEIN-RELATED"/>
    <property type="match status" value="1"/>
</dbReference>